<evidence type="ECO:0000256" key="6">
    <source>
        <dbReference type="ARBA" id="ARBA00022989"/>
    </source>
</evidence>
<organism evidence="11 12">
    <name type="scientific">Lampropedia hyalina DSM 16112</name>
    <dbReference type="NCBI Taxonomy" id="1122156"/>
    <lineage>
        <taxon>Bacteria</taxon>
        <taxon>Pseudomonadati</taxon>
        <taxon>Pseudomonadota</taxon>
        <taxon>Betaproteobacteria</taxon>
        <taxon>Burkholderiales</taxon>
        <taxon>Comamonadaceae</taxon>
        <taxon>Lampropedia</taxon>
    </lineage>
</organism>
<keyword evidence="7" id="KW-0902">Two-component regulatory system</keyword>
<dbReference type="PROSITE" id="PS50109">
    <property type="entry name" value="HIS_KIN"/>
    <property type="match status" value="1"/>
</dbReference>
<reference evidence="11 12" key="1">
    <citation type="submission" date="2016-11" db="EMBL/GenBank/DDBJ databases">
        <authorList>
            <person name="Jaros S."/>
            <person name="Januszkiewicz K."/>
            <person name="Wedrychowicz H."/>
        </authorList>
    </citation>
    <scope>NUCLEOTIDE SEQUENCE [LARGE SCALE GENOMIC DNA]</scope>
    <source>
        <strain evidence="11 12">DSM 16112</strain>
    </source>
</reference>
<dbReference type="Gene3D" id="1.20.5.1930">
    <property type="match status" value="1"/>
</dbReference>
<evidence type="ECO:0000256" key="5">
    <source>
        <dbReference type="ARBA" id="ARBA00022777"/>
    </source>
</evidence>
<dbReference type="InterPro" id="IPR011712">
    <property type="entry name" value="Sig_transdc_His_kin_sub3_dim/P"/>
</dbReference>
<dbReference type="PANTHER" id="PTHR24421">
    <property type="entry name" value="NITRATE/NITRITE SENSOR PROTEIN NARX-RELATED"/>
    <property type="match status" value="1"/>
</dbReference>
<dbReference type="GO" id="GO:0005886">
    <property type="term" value="C:plasma membrane"/>
    <property type="evidence" value="ECO:0007669"/>
    <property type="project" value="UniProtKB-SubCell"/>
</dbReference>
<dbReference type="SMART" id="SM01049">
    <property type="entry name" value="Cache_2"/>
    <property type="match status" value="1"/>
</dbReference>
<dbReference type="SMART" id="SM00387">
    <property type="entry name" value="HATPase_c"/>
    <property type="match status" value="1"/>
</dbReference>
<evidence type="ECO:0000256" key="9">
    <source>
        <dbReference type="SAM" id="Phobius"/>
    </source>
</evidence>
<dbReference type="OrthoDB" id="9797605at2"/>
<keyword evidence="3" id="KW-0808">Transferase</keyword>
<dbReference type="Proteomes" id="UP000184327">
    <property type="component" value="Unassembled WGS sequence"/>
</dbReference>
<dbReference type="Pfam" id="PF07730">
    <property type="entry name" value="HisKA_3"/>
    <property type="match status" value="1"/>
</dbReference>
<evidence type="ECO:0000313" key="12">
    <source>
        <dbReference type="Proteomes" id="UP000184327"/>
    </source>
</evidence>
<feature type="domain" description="Histidine kinase" evidence="10">
    <location>
        <begin position="369"/>
        <end position="455"/>
    </location>
</feature>
<evidence type="ECO:0000256" key="3">
    <source>
        <dbReference type="ARBA" id="ARBA00022679"/>
    </source>
</evidence>
<dbReference type="InterPro" id="IPR033480">
    <property type="entry name" value="sCache_2"/>
</dbReference>
<evidence type="ECO:0000256" key="8">
    <source>
        <dbReference type="ARBA" id="ARBA00023136"/>
    </source>
</evidence>
<keyword evidence="6 9" id="KW-1133">Transmembrane helix</keyword>
<evidence type="ECO:0000256" key="7">
    <source>
        <dbReference type="ARBA" id="ARBA00023012"/>
    </source>
</evidence>
<keyword evidence="2" id="KW-1003">Cell membrane</keyword>
<evidence type="ECO:0000256" key="2">
    <source>
        <dbReference type="ARBA" id="ARBA00022475"/>
    </source>
</evidence>
<keyword evidence="4 9" id="KW-0812">Transmembrane</keyword>
<dbReference type="Gene3D" id="3.30.565.10">
    <property type="entry name" value="Histidine kinase-like ATPase, C-terminal domain"/>
    <property type="match status" value="1"/>
</dbReference>
<evidence type="ECO:0000313" key="11">
    <source>
        <dbReference type="EMBL" id="SHF81668.1"/>
    </source>
</evidence>
<dbReference type="Gene3D" id="3.30.450.20">
    <property type="entry name" value="PAS domain"/>
    <property type="match status" value="1"/>
</dbReference>
<keyword evidence="12" id="KW-1185">Reference proteome</keyword>
<dbReference type="InterPro" id="IPR036890">
    <property type="entry name" value="HATPase_C_sf"/>
</dbReference>
<dbReference type="InterPro" id="IPR050482">
    <property type="entry name" value="Sensor_HK_TwoCompSys"/>
</dbReference>
<feature type="transmembrane region" description="Helical" evidence="9">
    <location>
        <begin position="203"/>
        <end position="224"/>
    </location>
</feature>
<dbReference type="Pfam" id="PF02518">
    <property type="entry name" value="HATPase_c"/>
    <property type="match status" value="1"/>
</dbReference>
<evidence type="ECO:0000259" key="10">
    <source>
        <dbReference type="PROSITE" id="PS50109"/>
    </source>
</evidence>
<dbReference type="GO" id="GO:0000155">
    <property type="term" value="F:phosphorelay sensor kinase activity"/>
    <property type="evidence" value="ECO:0007669"/>
    <property type="project" value="InterPro"/>
</dbReference>
<dbReference type="InterPro" id="IPR005467">
    <property type="entry name" value="His_kinase_dom"/>
</dbReference>
<proteinExistence type="predicted"/>
<keyword evidence="5 11" id="KW-0418">Kinase</keyword>
<dbReference type="CDD" id="cd16917">
    <property type="entry name" value="HATPase_UhpB-NarQ-NarX-like"/>
    <property type="match status" value="1"/>
</dbReference>
<evidence type="ECO:0000256" key="4">
    <source>
        <dbReference type="ARBA" id="ARBA00022692"/>
    </source>
</evidence>
<protein>
    <submittedName>
        <fullName evidence="11">Two-component system, NarL family, sensor kinase</fullName>
    </submittedName>
</protein>
<dbReference type="STRING" id="1122156.SAMN02745117_02649"/>
<dbReference type="SUPFAM" id="SSF55874">
    <property type="entry name" value="ATPase domain of HSP90 chaperone/DNA topoisomerase II/histidine kinase"/>
    <property type="match status" value="1"/>
</dbReference>
<name>A0A1M5EQV8_9BURK</name>
<sequence>MKIKLGLLSGILMLAALVLVLWTVQYQTLKYSSEERALIQSLYAKSKEEELRQYVQIAKATVVRLAVTPGDPQSLQRQALALLSQMNFGNDGYFFVYDGSGRILLDPGQMQMPGVDFCEPDQPNGALQAGMLLTTARSGGGFVRYDWQKPSSKVNAPKLSYVTQVGQWGWILGAGIYLDDVNATMAQIDQLARQNIAETQRGISWIAAAAILLIGMGGMAMYLWQERSSNRRLRQLGSRLVSSQDDERARVAQELHDGVMQVMVSSKFLLEAAQSQLPPATGDMQAAAWGTAAATPQNLLDQGLKRLAEAMSEMRRVAHGMRPAVLDGLSLPAALGVLIEQLQHECPFALELAQSGRPVELPAEYGITLFRITQEAVGNARKHAAPSRVRVSLHFDATLVRLRVLDNGRGFDAQQTSQGLGLRSMCERVNHIGGRFTLHSGGYGTQIEVELPYPYELHRHDSQRTHTNTP</sequence>
<dbReference type="AlphaFoldDB" id="A0A1M5EQV8"/>
<dbReference type="InterPro" id="IPR003594">
    <property type="entry name" value="HATPase_dom"/>
</dbReference>
<accession>A0A1M5EQV8</accession>
<keyword evidence="8 9" id="KW-0472">Membrane</keyword>
<dbReference type="RefSeq" id="WP_073357144.1">
    <property type="nucleotide sequence ID" value="NZ_FQUZ01000044.1"/>
</dbReference>
<dbReference type="GO" id="GO:0046983">
    <property type="term" value="F:protein dimerization activity"/>
    <property type="evidence" value="ECO:0007669"/>
    <property type="project" value="InterPro"/>
</dbReference>
<dbReference type="EMBL" id="FQUZ01000044">
    <property type="protein sequence ID" value="SHF81668.1"/>
    <property type="molecule type" value="Genomic_DNA"/>
</dbReference>
<gene>
    <name evidence="11" type="ORF">SAMN02745117_02649</name>
</gene>
<evidence type="ECO:0000256" key="1">
    <source>
        <dbReference type="ARBA" id="ARBA00004651"/>
    </source>
</evidence>
<comment type="subcellular location">
    <subcellularLocation>
        <location evidence="1">Cell membrane</location>
        <topology evidence="1">Multi-pass membrane protein</topology>
    </subcellularLocation>
</comment>
<dbReference type="Pfam" id="PF17200">
    <property type="entry name" value="sCache_2"/>
    <property type="match status" value="1"/>
</dbReference>